<keyword evidence="3" id="KW-0611">Plant defense</keyword>
<dbReference type="OrthoDB" id="1357022at2759"/>
<dbReference type="Gene3D" id="3.40.50.300">
    <property type="entry name" value="P-loop containing nucleotide triphosphate hydrolases"/>
    <property type="match status" value="1"/>
</dbReference>
<dbReference type="Pfam" id="PF01582">
    <property type="entry name" value="TIR"/>
    <property type="match status" value="1"/>
</dbReference>
<dbReference type="RefSeq" id="XP_027337251.1">
    <property type="nucleotide sequence ID" value="XM_027481450.1"/>
</dbReference>
<dbReference type="PANTHER" id="PTHR11017:SF263">
    <property type="entry name" value="ADP-RIBOSYL CYCLASE_CYCLIC ADP-RIBOSE HYDROLASE"/>
    <property type="match status" value="1"/>
</dbReference>
<dbReference type="SMART" id="SM00255">
    <property type="entry name" value="TIR"/>
    <property type="match status" value="1"/>
</dbReference>
<dbReference type="GO" id="GO:0043531">
    <property type="term" value="F:ADP binding"/>
    <property type="evidence" value="ECO:0007669"/>
    <property type="project" value="InterPro"/>
</dbReference>
<dbReference type="InterPro" id="IPR000157">
    <property type="entry name" value="TIR_dom"/>
</dbReference>
<dbReference type="SUPFAM" id="SSF52200">
    <property type="entry name" value="Toll/Interleukin receptor TIR domain"/>
    <property type="match status" value="1"/>
</dbReference>
<keyword evidence="6" id="KW-1185">Reference proteome</keyword>
<dbReference type="InterPro" id="IPR058192">
    <property type="entry name" value="WHD_ROQ1-like"/>
</dbReference>
<protein>
    <submittedName>
        <fullName evidence="7">Disease resistance protein RML1A-like</fullName>
    </submittedName>
</protein>
<reference evidence="6" key="1">
    <citation type="journal article" date="2019" name="Toxins">
        <title>Detection of Abrin-Like and Prepropulchellin-Like Toxin Genes and Transcripts Using Whole Genome Sequencing and Full-Length Transcript Sequencing of Abrus precatorius.</title>
        <authorList>
            <person name="Hovde B.T."/>
            <person name="Daligault H.E."/>
            <person name="Hanschen E.R."/>
            <person name="Kunde Y.A."/>
            <person name="Johnson M.B."/>
            <person name="Starkenburg S.R."/>
            <person name="Johnson S.L."/>
        </authorList>
    </citation>
    <scope>NUCLEOTIDE SEQUENCE [LARGE SCALE GENOMIC DNA]</scope>
</reference>
<keyword evidence="2" id="KW-0677">Repeat</keyword>
<dbReference type="PROSITE" id="PS50104">
    <property type="entry name" value="TIR"/>
    <property type="match status" value="1"/>
</dbReference>
<evidence type="ECO:0000313" key="7">
    <source>
        <dbReference type="RefSeq" id="XP_027337251.1"/>
    </source>
</evidence>
<dbReference type="InterPro" id="IPR035897">
    <property type="entry name" value="Toll_tir_struct_dom_sf"/>
</dbReference>
<reference evidence="7" key="2">
    <citation type="submission" date="2025-08" db="UniProtKB">
        <authorList>
            <consortium name="RefSeq"/>
        </authorList>
    </citation>
    <scope>IDENTIFICATION</scope>
    <source>
        <tissue evidence="7">Young leaves</tissue>
    </source>
</reference>
<name>A0A8B8K0S6_ABRPR</name>
<organism evidence="6 7">
    <name type="scientific">Abrus precatorius</name>
    <name type="common">Indian licorice</name>
    <name type="synonym">Glycine abrus</name>
    <dbReference type="NCBI Taxonomy" id="3816"/>
    <lineage>
        <taxon>Eukaryota</taxon>
        <taxon>Viridiplantae</taxon>
        <taxon>Streptophyta</taxon>
        <taxon>Embryophyta</taxon>
        <taxon>Tracheophyta</taxon>
        <taxon>Spermatophyta</taxon>
        <taxon>Magnoliopsida</taxon>
        <taxon>eudicotyledons</taxon>
        <taxon>Gunneridae</taxon>
        <taxon>Pentapetalae</taxon>
        <taxon>rosids</taxon>
        <taxon>fabids</taxon>
        <taxon>Fabales</taxon>
        <taxon>Fabaceae</taxon>
        <taxon>Papilionoideae</taxon>
        <taxon>50 kb inversion clade</taxon>
        <taxon>NPAAA clade</taxon>
        <taxon>indigoferoid/millettioid clade</taxon>
        <taxon>Abreae</taxon>
        <taxon>Abrus</taxon>
    </lineage>
</organism>
<evidence type="ECO:0000256" key="2">
    <source>
        <dbReference type="ARBA" id="ARBA00022737"/>
    </source>
</evidence>
<dbReference type="InterPro" id="IPR027417">
    <property type="entry name" value="P-loop_NTPase"/>
</dbReference>
<evidence type="ECO:0000256" key="3">
    <source>
        <dbReference type="ARBA" id="ARBA00022821"/>
    </source>
</evidence>
<gene>
    <name evidence="7" type="primary">LOC113850943</name>
</gene>
<evidence type="ECO:0000313" key="6">
    <source>
        <dbReference type="Proteomes" id="UP000694853"/>
    </source>
</evidence>
<sequence>MDVASEQESDDVRQMTYDVFVSFRGEDIRHGFLGHLTKALKQKQIYAFVDDDLEKGEEIWSSLIGAIKGSLISLTIFSENYASSRWCLEELVTILECREKYGQTVIPVFYHVEPTVVRHQKGNYSIAFVEHEKKYNSTTVQNWRHALRKAADLSGITSINYQTEVQFLGEVVNIVNLMLMRLGKHPANIKGLIGIDKATQHIESLLHQQPKSVRVIGIWGMGGIGKTTIAEEIFNKLYFEYDSYYFLANVRKESGRHETIFLKEKLFSTLLEENVKLNTENGLSNYIKRKIGRMKVLIILDDVNDSDLPEKLLGNIDWFGPGSRIIITTRDKQVLVANKVDDIYQVGAMNSTEALELFSLYAFKETHFEMEYYKLSKKVVNYAEGIPLVLKVLGRLLCGKDKKVWESHLDKLKSMPNTDVYKVMRLSYEDLDRKEQQIFLDLACSERDNSVVAVLERLKDKALITISQDNVVSMHDIIQETGWEIVRQESIEDPGSRSRLWDPDDIYEVFKNNKGTESIWSIRVHLSVLKKLNLSPHIFTKMSKVKFLYFPGYEDGFDLLPHGLQSFPDELRYLSWMHYPLKSLPENFSPQNLVMLDLQFSQVEKIWNGVQNLVNLKEIKVSSSRNLKGLPDLSKATNLEVLDIKFCPQMTSVPPSIFSLNKLQKLDLSDCSLNKILSVNHLSSLSHLNLRSCTKLKEFSVTSENMVNLDLSVTRVKALPPTFGRQSKLEILSLASSGIQSFPSSFKNLTRLRYLDIRNCKDLRTLTQLPPSLETLYATDCSSLKNVLFPSVTEQFKESRKDISFWNCLNLDDHSLKAIELNAHINAMKFAYQHPAPNENYDDHKYRGVGSYHVKYVYPGSSVPEWMEYKTTKDYMKIDISSIPHSSQLGFIFSFVIYGPKRKTTVFGFSFYITISDIEDDSKKDTIRIFMPDSVPWISKDHVCVVYDQECSHYLNSRAKNQTRFKIKVNVMALGRERPQGVEGLKGFGFSSINTSTYHSFMEHINTTACKTLREFSVTSVNMIMLDLSATHVKALPTSSGRQSTLEILFIMSSGIQIFPSCSKNLTRLQYLGIRNCQGLQTLTELLLSLENLYATDFTYLKTVLFPSIAEQFKESRKVVCFWNCLNLDNHSIKVIALNAHINAMKFAYHYLPAPNENYDDYKYCSDESYHVKLGFIFSFVVCCPNLKTRNALRLIFYITISAVEDESKKDTIDIFLPDSLFWI</sequence>
<proteinExistence type="predicted"/>
<dbReference type="InterPro" id="IPR036390">
    <property type="entry name" value="WH_DNA-bd_sf"/>
</dbReference>
<evidence type="ECO:0000256" key="4">
    <source>
        <dbReference type="ARBA" id="ARBA00023027"/>
    </source>
</evidence>
<evidence type="ECO:0000256" key="1">
    <source>
        <dbReference type="ARBA" id="ARBA00022614"/>
    </source>
</evidence>
<dbReference type="GO" id="GO:0006952">
    <property type="term" value="P:defense response"/>
    <property type="evidence" value="ECO:0007669"/>
    <property type="project" value="UniProtKB-KW"/>
</dbReference>
<dbReference type="Proteomes" id="UP000694853">
    <property type="component" value="Unplaced"/>
</dbReference>
<dbReference type="Gene3D" id="3.80.10.10">
    <property type="entry name" value="Ribonuclease Inhibitor"/>
    <property type="match status" value="3"/>
</dbReference>
<dbReference type="GeneID" id="113850943"/>
<dbReference type="SUPFAM" id="SSF52540">
    <property type="entry name" value="P-loop containing nucleoside triphosphate hydrolases"/>
    <property type="match status" value="1"/>
</dbReference>
<dbReference type="Pfam" id="PF00931">
    <property type="entry name" value="NB-ARC"/>
    <property type="match status" value="1"/>
</dbReference>
<keyword evidence="1" id="KW-0433">Leucine-rich repeat</keyword>
<evidence type="ECO:0000259" key="5">
    <source>
        <dbReference type="PROSITE" id="PS50104"/>
    </source>
</evidence>
<dbReference type="KEGG" id="aprc:113850943"/>
<feature type="domain" description="TIR" evidence="5">
    <location>
        <begin position="15"/>
        <end position="179"/>
    </location>
</feature>
<dbReference type="SUPFAM" id="SSF52058">
    <property type="entry name" value="L domain-like"/>
    <property type="match status" value="2"/>
</dbReference>
<dbReference type="Gene3D" id="3.40.50.10140">
    <property type="entry name" value="Toll/interleukin-1 receptor homology (TIR) domain"/>
    <property type="match status" value="1"/>
</dbReference>
<dbReference type="InterPro" id="IPR032675">
    <property type="entry name" value="LRR_dom_sf"/>
</dbReference>
<dbReference type="InterPro" id="IPR001611">
    <property type="entry name" value="Leu-rich_rpt"/>
</dbReference>
<dbReference type="PROSITE" id="PS51450">
    <property type="entry name" value="LRR"/>
    <property type="match status" value="1"/>
</dbReference>
<dbReference type="Gene3D" id="1.10.8.430">
    <property type="entry name" value="Helical domain of apoptotic protease-activating factors"/>
    <property type="match status" value="1"/>
</dbReference>
<dbReference type="InterPro" id="IPR042197">
    <property type="entry name" value="Apaf_helical"/>
</dbReference>
<keyword evidence="4" id="KW-0520">NAD</keyword>
<dbReference type="FunFam" id="3.40.50.10140:FF:000007">
    <property type="entry name" value="Disease resistance protein (TIR-NBS-LRR class)"/>
    <property type="match status" value="1"/>
</dbReference>
<dbReference type="GO" id="GO:0007165">
    <property type="term" value="P:signal transduction"/>
    <property type="evidence" value="ECO:0007669"/>
    <property type="project" value="InterPro"/>
</dbReference>
<dbReference type="AlphaFoldDB" id="A0A8B8K0S6"/>
<dbReference type="InterPro" id="IPR002182">
    <property type="entry name" value="NB-ARC"/>
</dbReference>
<accession>A0A8B8K0S6</accession>
<dbReference type="PANTHER" id="PTHR11017">
    <property type="entry name" value="LEUCINE-RICH REPEAT-CONTAINING PROTEIN"/>
    <property type="match status" value="1"/>
</dbReference>
<dbReference type="Pfam" id="PF23282">
    <property type="entry name" value="WHD_ROQ1"/>
    <property type="match status" value="1"/>
</dbReference>
<dbReference type="InterPro" id="IPR044974">
    <property type="entry name" value="Disease_R_plants"/>
</dbReference>
<dbReference type="PRINTS" id="PR00364">
    <property type="entry name" value="DISEASERSIST"/>
</dbReference>
<dbReference type="SUPFAM" id="SSF46785">
    <property type="entry name" value="Winged helix' DNA-binding domain"/>
    <property type="match status" value="1"/>
</dbReference>